<feature type="domain" description="Beta-lactamase-related" evidence="2">
    <location>
        <begin position="43"/>
        <end position="369"/>
    </location>
</feature>
<protein>
    <submittedName>
        <fullName evidence="4">Serine hydrolase</fullName>
    </submittedName>
</protein>
<dbReference type="AlphaFoldDB" id="A0A9W6J522"/>
<dbReference type="EMBL" id="BSFJ01000001">
    <property type="protein sequence ID" value="GLK69888.1"/>
    <property type="molecule type" value="Genomic_DNA"/>
</dbReference>
<dbReference type="InterPro" id="IPR021860">
    <property type="entry name" value="Peptidase_S12_Pab87-rel_C"/>
</dbReference>
<proteinExistence type="predicted"/>
<feature type="domain" description="Peptidase S12 Pab87-related C-terminal" evidence="3">
    <location>
        <begin position="415"/>
        <end position="502"/>
    </location>
</feature>
<gene>
    <name evidence="4" type="ORF">GCM10017643_00030</name>
</gene>
<dbReference type="Gene3D" id="2.40.128.600">
    <property type="match status" value="1"/>
</dbReference>
<accession>A0A9W6J522</accession>
<dbReference type="PANTHER" id="PTHR46825">
    <property type="entry name" value="D-ALANYL-D-ALANINE-CARBOXYPEPTIDASE/ENDOPEPTIDASE AMPH"/>
    <property type="match status" value="1"/>
</dbReference>
<dbReference type="PANTHER" id="PTHR46825:SF15">
    <property type="entry name" value="BETA-LACTAMASE-RELATED DOMAIN-CONTAINING PROTEIN"/>
    <property type="match status" value="1"/>
</dbReference>
<dbReference type="Pfam" id="PF00144">
    <property type="entry name" value="Beta-lactamase"/>
    <property type="match status" value="1"/>
</dbReference>
<keyword evidence="5" id="KW-1185">Reference proteome</keyword>
<dbReference type="Gene3D" id="3.40.710.10">
    <property type="entry name" value="DD-peptidase/beta-lactamase superfamily"/>
    <property type="match status" value="1"/>
</dbReference>
<evidence type="ECO:0000259" key="3">
    <source>
        <dbReference type="Pfam" id="PF11954"/>
    </source>
</evidence>
<dbReference type="InterPro" id="IPR001466">
    <property type="entry name" value="Beta-lactam-related"/>
</dbReference>
<dbReference type="InterPro" id="IPR050491">
    <property type="entry name" value="AmpC-like"/>
</dbReference>
<feature type="signal peptide" evidence="1">
    <location>
        <begin position="1"/>
        <end position="24"/>
    </location>
</feature>
<dbReference type="RefSeq" id="WP_213375489.1">
    <property type="nucleotide sequence ID" value="NZ_BSFJ01000001.1"/>
</dbReference>
<feature type="chain" id="PRO_5040908727" evidence="1">
    <location>
        <begin position="25"/>
        <end position="518"/>
    </location>
</feature>
<dbReference type="SUPFAM" id="SSF56601">
    <property type="entry name" value="beta-lactamase/transpeptidase-like"/>
    <property type="match status" value="1"/>
</dbReference>
<comment type="caution">
    <text evidence="4">The sequence shown here is derived from an EMBL/GenBank/DDBJ whole genome shotgun (WGS) entry which is preliminary data.</text>
</comment>
<reference evidence="4" key="2">
    <citation type="submission" date="2023-01" db="EMBL/GenBank/DDBJ databases">
        <authorList>
            <person name="Sun Q."/>
            <person name="Evtushenko L."/>
        </authorList>
    </citation>
    <scope>NUCLEOTIDE SEQUENCE</scope>
    <source>
        <strain evidence="4">VKM B-2484</strain>
    </source>
</reference>
<evidence type="ECO:0000259" key="2">
    <source>
        <dbReference type="Pfam" id="PF00144"/>
    </source>
</evidence>
<dbReference type="GO" id="GO:0016787">
    <property type="term" value="F:hydrolase activity"/>
    <property type="evidence" value="ECO:0007669"/>
    <property type="project" value="UniProtKB-KW"/>
</dbReference>
<evidence type="ECO:0000313" key="5">
    <source>
        <dbReference type="Proteomes" id="UP001143370"/>
    </source>
</evidence>
<name>A0A9W6J522_9HYPH</name>
<dbReference type="InterPro" id="IPR012338">
    <property type="entry name" value="Beta-lactam/transpept-like"/>
</dbReference>
<dbReference type="Pfam" id="PF11954">
    <property type="entry name" value="DUF3471"/>
    <property type="match status" value="1"/>
</dbReference>
<evidence type="ECO:0000256" key="1">
    <source>
        <dbReference type="SAM" id="SignalP"/>
    </source>
</evidence>
<evidence type="ECO:0000313" key="4">
    <source>
        <dbReference type="EMBL" id="GLK69888.1"/>
    </source>
</evidence>
<keyword evidence="4" id="KW-0378">Hydrolase</keyword>
<reference evidence="4" key="1">
    <citation type="journal article" date="2014" name="Int. J. Syst. Evol. Microbiol.">
        <title>Complete genome sequence of Corynebacterium casei LMG S-19264T (=DSM 44701T), isolated from a smear-ripened cheese.</title>
        <authorList>
            <consortium name="US DOE Joint Genome Institute (JGI-PGF)"/>
            <person name="Walter F."/>
            <person name="Albersmeier A."/>
            <person name="Kalinowski J."/>
            <person name="Ruckert C."/>
        </authorList>
    </citation>
    <scope>NUCLEOTIDE SEQUENCE</scope>
    <source>
        <strain evidence="4">VKM B-2484</strain>
    </source>
</reference>
<keyword evidence="1" id="KW-0732">Signal</keyword>
<organism evidence="4 5">
    <name type="scientific">Ancylobacter dichloromethanicus</name>
    <dbReference type="NCBI Taxonomy" id="518825"/>
    <lineage>
        <taxon>Bacteria</taxon>
        <taxon>Pseudomonadati</taxon>
        <taxon>Pseudomonadota</taxon>
        <taxon>Alphaproteobacteria</taxon>
        <taxon>Hyphomicrobiales</taxon>
        <taxon>Xanthobacteraceae</taxon>
        <taxon>Ancylobacter</taxon>
    </lineage>
</organism>
<sequence length="518" mass="54405">MLSFARAFSLAALLAGALAPPAHAQGVTREVTAGRLDAALPKLDALAAKAVADGQVPGLAIVVVHRDKVVFLKGYGRREAGKPGAVDADTVFQLASFSKPITATVVAALVGEKVLDWDSTVASLDPSIQLKEPYPSQQVTVRDLLAHRSGLPGDAGNELEALGYDRATILRRLRLVPPSSSFRAGYSYSNFGFTAGAVAAAAPTGKPWEEVAREKLYAPLGMASTSSRHADFLAHENRAELHIGGPGHWAATLTRAPDAQSPAGGVSSSARDLARWMRLELAGGMFEGRRVIAPAALDATHQPLMPRGTHPVTGAASFYGLGWNVEFGRHGLSWGHAGAFSMGARTLVTLYPDADIGIVVLANAFPTGVPEGLGDAFFDLVFDGAMEKDWMEPWSALFAGMFGPAVEAARERLTPPADALPAAPLKAYVGRYANAYVGAAQVRVAGEGLELRLGPDGQARFPLTHVSRDLFSFIPAAELPDMPSAVSFALGADGKAAAVTIEDLDGFGLGTLERVERE</sequence>
<dbReference type="Proteomes" id="UP001143370">
    <property type="component" value="Unassembled WGS sequence"/>
</dbReference>